<dbReference type="Pfam" id="PF05380">
    <property type="entry name" value="Peptidase_A17"/>
    <property type="match status" value="1"/>
</dbReference>
<dbReference type="PANTHER" id="PTHR47331:SF5">
    <property type="entry name" value="RIBONUCLEASE H"/>
    <property type="match status" value="1"/>
</dbReference>
<name>A0A368FB34_ANCCA</name>
<dbReference type="PANTHER" id="PTHR47331">
    <property type="entry name" value="PHD-TYPE DOMAIN-CONTAINING PROTEIN"/>
    <property type="match status" value="1"/>
</dbReference>
<organism evidence="2 3">
    <name type="scientific">Ancylostoma caninum</name>
    <name type="common">Dog hookworm</name>
    <dbReference type="NCBI Taxonomy" id="29170"/>
    <lineage>
        <taxon>Eukaryota</taxon>
        <taxon>Metazoa</taxon>
        <taxon>Ecdysozoa</taxon>
        <taxon>Nematoda</taxon>
        <taxon>Chromadorea</taxon>
        <taxon>Rhabditida</taxon>
        <taxon>Rhabditina</taxon>
        <taxon>Rhabditomorpha</taxon>
        <taxon>Strongyloidea</taxon>
        <taxon>Ancylostomatidae</taxon>
        <taxon>Ancylostomatinae</taxon>
        <taxon>Ancylostoma</taxon>
    </lineage>
</organism>
<accession>A0A368FB34</accession>
<evidence type="ECO:0000313" key="3">
    <source>
        <dbReference type="Proteomes" id="UP000252519"/>
    </source>
</evidence>
<dbReference type="Proteomes" id="UP000252519">
    <property type="component" value="Unassembled WGS sequence"/>
</dbReference>
<dbReference type="InterPro" id="IPR008042">
    <property type="entry name" value="Retrotrans_Pao"/>
</dbReference>
<feature type="signal peptide" evidence="1">
    <location>
        <begin position="1"/>
        <end position="21"/>
    </location>
</feature>
<evidence type="ECO:0008006" key="4">
    <source>
        <dbReference type="Google" id="ProtNLM"/>
    </source>
</evidence>
<proteinExistence type="predicted"/>
<sequence>MAKTATLPKLELLALLIGSQLTDFFLQELDINVEKIHIFSDSNITLSQLHSGRNGGTFVNNRVRKMRALHESWLSKNIDSRYYCVHTNDNIADCATRGLNSSALQDHEWWKGPGFILTDYQTGPR</sequence>
<dbReference type="EMBL" id="JOJR01002014">
    <property type="protein sequence ID" value="RCN29323.1"/>
    <property type="molecule type" value="Genomic_DNA"/>
</dbReference>
<protein>
    <recommendedName>
        <fullName evidence="4">RNase H type-1 domain-containing protein</fullName>
    </recommendedName>
</protein>
<reference evidence="2 3" key="1">
    <citation type="submission" date="2014-10" db="EMBL/GenBank/DDBJ databases">
        <title>Draft genome of the hookworm Ancylostoma caninum.</title>
        <authorList>
            <person name="Mitreva M."/>
        </authorList>
    </citation>
    <scope>NUCLEOTIDE SEQUENCE [LARGE SCALE GENOMIC DNA]</scope>
    <source>
        <strain evidence="2 3">Baltimore</strain>
    </source>
</reference>
<keyword evidence="1" id="KW-0732">Signal</keyword>
<feature type="chain" id="PRO_5016817868" description="RNase H type-1 domain-containing protein" evidence="1">
    <location>
        <begin position="22"/>
        <end position="125"/>
    </location>
</feature>
<dbReference type="OrthoDB" id="5854426at2759"/>
<gene>
    <name evidence="2" type="ORF">ANCCAN_24922</name>
</gene>
<evidence type="ECO:0000256" key="1">
    <source>
        <dbReference type="SAM" id="SignalP"/>
    </source>
</evidence>
<keyword evidence="3" id="KW-1185">Reference proteome</keyword>
<comment type="caution">
    <text evidence="2">The sequence shown here is derived from an EMBL/GenBank/DDBJ whole genome shotgun (WGS) entry which is preliminary data.</text>
</comment>
<evidence type="ECO:0000313" key="2">
    <source>
        <dbReference type="EMBL" id="RCN29323.1"/>
    </source>
</evidence>
<dbReference type="AlphaFoldDB" id="A0A368FB34"/>
<dbReference type="STRING" id="29170.A0A368FB34"/>